<comment type="caution">
    <text evidence="3">The sequence shown here is derived from an EMBL/GenBank/DDBJ whole genome shotgun (WGS) entry which is preliminary data.</text>
</comment>
<feature type="compositionally biased region" description="Basic and acidic residues" evidence="1">
    <location>
        <begin position="404"/>
        <end position="419"/>
    </location>
</feature>
<accession>A0ABQ4WUJ6</accession>
<dbReference type="PANTHER" id="PTHR46148:SF59">
    <property type="entry name" value="NUCLEOTIDYLTRANSFERASE, RIBONUCLEASE H"/>
    <property type="match status" value="1"/>
</dbReference>
<feature type="compositionally biased region" description="Low complexity" evidence="1">
    <location>
        <begin position="420"/>
        <end position="436"/>
    </location>
</feature>
<evidence type="ECO:0000313" key="3">
    <source>
        <dbReference type="EMBL" id="GJS56562.1"/>
    </source>
</evidence>
<feature type="domain" description="Tf2-1-like SH3-like" evidence="2">
    <location>
        <begin position="452"/>
        <end position="509"/>
    </location>
</feature>
<evidence type="ECO:0000256" key="1">
    <source>
        <dbReference type="SAM" id="MobiDB-lite"/>
    </source>
</evidence>
<sequence length="693" mass="78339">MELRTTNSGPTTAKLPILKLGEYEMWAIRIKQYFQIQDYALWEVIENGDSWVSISQTTEENGITTSKMSTPATAEEKIKKKNDVKARGLLLMALPNEHQLTFSQYPDAKSMFAAIETRFGVMAFMVENQNGSNVLHQDLEQIHEGDLEAMDLKWQLSLLSVRVLIGSDKAEEQVQTSHALIAFYTQRTRITGMVSMIEEQDESMTKHEKKTVIPTAAKIEKTFKKSVRVDNYYYAKTSHHRTHKNVTPREVLLRTGLKRLMYSAKPRIVNTARSYRTPINTVWPRVVNTARQNRTSVNAAKANSPKFAETHNVVAFLEKPKESDGFAEIIDFLKASSVSYALTVNPVIYTSCIEQFWATVKSSIRRSSSLNDAEGTDCLPTTTIFEELARIGVLDDVEMPVEAKVDGKDEQSTKTDDSTAAKPKVVTTAATTTTTTRPKDKGVVVQEPIPLKRKDQIALRFGKRGKLNPRYVGPFKVLAKVGKVAYKLELPQELSRVHHTFHVSNLKKCYADEPLVMPLEGIHVDNKLQFVEEPVEIMEREIKRLKRSRIPLVKVRWNSRRGPEFTWEREDSFKQKYPQLFTNRASSSTTSLGNMISMKNEGTAKVFEGTEEVHEGTEEVQESTAQVHEGTAQVNEVEFHRCVFLSYLLAGGVTLLCSVSHIEDEDFVKRLRSTYILVLGDDYISTSGEALAL</sequence>
<proteinExistence type="predicted"/>
<dbReference type="EMBL" id="BQNB010008944">
    <property type="protein sequence ID" value="GJS56562.1"/>
    <property type="molecule type" value="Genomic_DNA"/>
</dbReference>
<keyword evidence="4" id="KW-1185">Reference proteome</keyword>
<reference evidence="3" key="2">
    <citation type="submission" date="2022-01" db="EMBL/GenBank/DDBJ databases">
        <authorList>
            <person name="Yamashiro T."/>
            <person name="Shiraishi A."/>
            <person name="Satake H."/>
            <person name="Nakayama K."/>
        </authorList>
    </citation>
    <scope>NUCLEOTIDE SEQUENCE</scope>
</reference>
<feature type="region of interest" description="Disordered" evidence="1">
    <location>
        <begin position="404"/>
        <end position="440"/>
    </location>
</feature>
<dbReference type="Proteomes" id="UP001151760">
    <property type="component" value="Unassembled WGS sequence"/>
</dbReference>
<name>A0ABQ4WUJ6_9ASTR</name>
<organism evidence="3 4">
    <name type="scientific">Tanacetum coccineum</name>
    <dbReference type="NCBI Taxonomy" id="301880"/>
    <lineage>
        <taxon>Eukaryota</taxon>
        <taxon>Viridiplantae</taxon>
        <taxon>Streptophyta</taxon>
        <taxon>Embryophyta</taxon>
        <taxon>Tracheophyta</taxon>
        <taxon>Spermatophyta</taxon>
        <taxon>Magnoliopsida</taxon>
        <taxon>eudicotyledons</taxon>
        <taxon>Gunneridae</taxon>
        <taxon>Pentapetalae</taxon>
        <taxon>asterids</taxon>
        <taxon>campanulids</taxon>
        <taxon>Asterales</taxon>
        <taxon>Asteraceae</taxon>
        <taxon>Asteroideae</taxon>
        <taxon>Anthemideae</taxon>
        <taxon>Anthemidinae</taxon>
        <taxon>Tanacetum</taxon>
    </lineage>
</organism>
<dbReference type="InterPro" id="IPR056924">
    <property type="entry name" value="SH3_Tf2-1"/>
</dbReference>
<dbReference type="Pfam" id="PF24626">
    <property type="entry name" value="SH3_Tf2-1"/>
    <property type="match status" value="1"/>
</dbReference>
<evidence type="ECO:0000313" key="4">
    <source>
        <dbReference type="Proteomes" id="UP001151760"/>
    </source>
</evidence>
<evidence type="ECO:0000259" key="2">
    <source>
        <dbReference type="Pfam" id="PF24626"/>
    </source>
</evidence>
<reference evidence="3" key="1">
    <citation type="journal article" date="2022" name="Int. J. Mol. Sci.">
        <title>Draft Genome of Tanacetum Coccineum: Genomic Comparison of Closely Related Tanacetum-Family Plants.</title>
        <authorList>
            <person name="Yamashiro T."/>
            <person name="Shiraishi A."/>
            <person name="Nakayama K."/>
            <person name="Satake H."/>
        </authorList>
    </citation>
    <scope>NUCLEOTIDE SEQUENCE</scope>
</reference>
<protein>
    <recommendedName>
        <fullName evidence="2">Tf2-1-like SH3-like domain-containing protein</fullName>
    </recommendedName>
</protein>
<dbReference type="PANTHER" id="PTHR46148">
    <property type="entry name" value="CHROMO DOMAIN-CONTAINING PROTEIN"/>
    <property type="match status" value="1"/>
</dbReference>
<gene>
    <name evidence="3" type="ORF">Tco_0629924</name>
</gene>